<dbReference type="EMBL" id="JBHULK010000005">
    <property type="protein sequence ID" value="MFD2535849.1"/>
    <property type="molecule type" value="Genomic_DNA"/>
</dbReference>
<evidence type="ECO:0000313" key="3">
    <source>
        <dbReference type="EMBL" id="MFD2535849.1"/>
    </source>
</evidence>
<keyword evidence="3" id="KW-0808">Transferase</keyword>
<keyword evidence="4" id="KW-1185">Reference proteome</keyword>
<dbReference type="GO" id="GO:0016757">
    <property type="term" value="F:glycosyltransferase activity"/>
    <property type="evidence" value="ECO:0007669"/>
    <property type="project" value="UniProtKB-KW"/>
</dbReference>
<sequence length="386" mass="44397">MKILIIHNKYGKHSGEETVVYFQIKLLEEAGHKVVTYFRSSEELETMFLGKLKALIFSIFNPKSFRDLKKIIKAEQPDLIHIHNLYPLISPSVLPYLKTFKLPIIMTVHNYRLLCPNGLFFTKNKICEKCTGKGKELNAIINNCEKSIFKSFGYAARNFTARLFKFYTKNVDYFLCLTEFQKIKLIKNGFDESKVLVINNVCEQVEVTANTQIGNQYIGYVGRISEEKGISTILSVAKQMPNVNFKLAGSVHPKYKHIKDKYKNVQLLGFLSNDELLSFYKNSKFIIFPSICYETFGLSLVEAMSQKCAIIASDIAGVPEIVEHDKTGLLFKPGNTEDLRKKILYLLEHPQIADKMGKKGYKKLNDKFRSQHYYKNLIEAYNKAML</sequence>
<dbReference type="InterPro" id="IPR001296">
    <property type="entry name" value="Glyco_trans_1"/>
</dbReference>
<evidence type="ECO:0000259" key="1">
    <source>
        <dbReference type="Pfam" id="PF00534"/>
    </source>
</evidence>
<dbReference type="RefSeq" id="WP_388019149.1">
    <property type="nucleotide sequence ID" value="NZ_JBHUDT010000005.1"/>
</dbReference>
<protein>
    <submittedName>
        <fullName evidence="3">Glycosyltransferase family 4 protein</fullName>
        <ecNumber evidence="3">2.4.-.-</ecNumber>
    </submittedName>
</protein>
<evidence type="ECO:0000259" key="2">
    <source>
        <dbReference type="Pfam" id="PF13439"/>
    </source>
</evidence>
<evidence type="ECO:0000313" key="4">
    <source>
        <dbReference type="Proteomes" id="UP001597441"/>
    </source>
</evidence>
<dbReference type="Pfam" id="PF00534">
    <property type="entry name" value="Glycos_transf_1"/>
    <property type="match status" value="1"/>
</dbReference>
<dbReference type="InterPro" id="IPR050194">
    <property type="entry name" value="Glycosyltransferase_grp1"/>
</dbReference>
<dbReference type="Pfam" id="PF13439">
    <property type="entry name" value="Glyco_transf_4"/>
    <property type="match status" value="1"/>
</dbReference>
<dbReference type="SUPFAM" id="SSF53756">
    <property type="entry name" value="UDP-Glycosyltransferase/glycogen phosphorylase"/>
    <property type="match status" value="1"/>
</dbReference>
<accession>A0ABW5JW84</accession>
<dbReference type="PANTHER" id="PTHR45947">
    <property type="entry name" value="SULFOQUINOVOSYL TRANSFERASE SQD2"/>
    <property type="match status" value="1"/>
</dbReference>
<dbReference type="CDD" id="cd03801">
    <property type="entry name" value="GT4_PimA-like"/>
    <property type="match status" value="1"/>
</dbReference>
<reference evidence="4" key="1">
    <citation type="journal article" date="2019" name="Int. J. Syst. Evol. Microbiol.">
        <title>The Global Catalogue of Microorganisms (GCM) 10K type strain sequencing project: providing services to taxonomists for standard genome sequencing and annotation.</title>
        <authorList>
            <consortium name="The Broad Institute Genomics Platform"/>
            <consortium name="The Broad Institute Genome Sequencing Center for Infectious Disease"/>
            <person name="Wu L."/>
            <person name="Ma J."/>
        </authorList>
    </citation>
    <scope>NUCLEOTIDE SEQUENCE [LARGE SCALE GENOMIC DNA]</scope>
    <source>
        <strain evidence="4">KCTC 42903</strain>
    </source>
</reference>
<feature type="domain" description="Glycosyl transferase family 1" evidence="1">
    <location>
        <begin position="215"/>
        <end position="362"/>
    </location>
</feature>
<dbReference type="EC" id="2.4.-.-" evidence="3"/>
<feature type="domain" description="Glycosyltransferase subfamily 4-like N-terminal" evidence="2">
    <location>
        <begin position="15"/>
        <end position="200"/>
    </location>
</feature>
<organism evidence="3 4">
    <name type="scientific">Gelatiniphilus marinus</name>
    <dbReference type="NCBI Taxonomy" id="1759464"/>
    <lineage>
        <taxon>Bacteria</taxon>
        <taxon>Pseudomonadati</taxon>
        <taxon>Bacteroidota</taxon>
        <taxon>Flavobacteriia</taxon>
        <taxon>Flavobacteriales</taxon>
        <taxon>Flavobacteriaceae</taxon>
        <taxon>Gelatiniphilus</taxon>
    </lineage>
</organism>
<gene>
    <name evidence="3" type="ORF">ACFSQS_12110</name>
</gene>
<comment type="caution">
    <text evidence="3">The sequence shown here is derived from an EMBL/GenBank/DDBJ whole genome shotgun (WGS) entry which is preliminary data.</text>
</comment>
<proteinExistence type="predicted"/>
<dbReference type="Proteomes" id="UP001597441">
    <property type="component" value="Unassembled WGS sequence"/>
</dbReference>
<name>A0ABW5JW84_9FLAO</name>
<dbReference type="PANTHER" id="PTHR45947:SF13">
    <property type="entry name" value="TRANSFERASE"/>
    <property type="match status" value="1"/>
</dbReference>
<dbReference type="InterPro" id="IPR028098">
    <property type="entry name" value="Glyco_trans_4-like_N"/>
</dbReference>
<dbReference type="Gene3D" id="3.40.50.2000">
    <property type="entry name" value="Glycogen Phosphorylase B"/>
    <property type="match status" value="2"/>
</dbReference>
<keyword evidence="3" id="KW-0328">Glycosyltransferase</keyword>